<gene>
    <name evidence="1" type="ORF">NMU02_00850</name>
</gene>
<proteinExistence type="predicted"/>
<protein>
    <submittedName>
        <fullName evidence="1">Metallopeptidase TldD-related protein</fullName>
    </submittedName>
</protein>
<name>A0ABT1MG33_9BACT</name>
<evidence type="ECO:0000313" key="1">
    <source>
        <dbReference type="EMBL" id="MCP9610643.1"/>
    </source>
</evidence>
<reference evidence="1 2" key="1">
    <citation type="submission" date="2022-07" db="EMBL/GenBank/DDBJ databases">
        <title>Fecal culturing of patients with breast cancer.</title>
        <authorList>
            <person name="Teng N.M.Y."/>
            <person name="Kiu R."/>
            <person name="Evans R."/>
            <person name="Baker D.J."/>
            <person name="Zenner C."/>
            <person name="Robinson S.D."/>
            <person name="Hall L.J."/>
        </authorList>
    </citation>
    <scope>NUCLEOTIDE SEQUENCE [LARGE SCALE GENOMIC DNA]</scope>
    <source>
        <strain evidence="1 2">LH1063</strain>
    </source>
</reference>
<evidence type="ECO:0000313" key="2">
    <source>
        <dbReference type="Proteomes" id="UP001205603"/>
    </source>
</evidence>
<sequence>MYINKQIITLLAGVAIVINAFGTKVQDDPVMKAMKYEIDRNASGLKIGDFASPFFIGCMMSDLETLRIEASLGSLYGNKLDYVRRIIPTLFIGDYQNNNNNFMGVEQLYSGKVFVAPYSDNEFLVRTSIWGNLDGLYKKSIEQLEQKKSVLHQKNLSSEETALPDYTVMPSVNIEVPVKRMNLDRKALEKYVCEASAVFRDYPQLTDSRVVISAVNKVVRNYNTENTVVKYPDNSVYIDVYIKGMTPDGQLLENMVANLYRDVSEIPDIDSLKAFCREIGDLFVKVYNAPIINEPYDGPILIEGDAVVTSFIDNFFSGTRNLIARRKTLLSEDLDRYYPYNSKYDDNQLEQMMNKRIISKDLNITSLTGTPVYNGINLVGYYPVDLEGVVPDKEMILVENGILKAMLNGRTPTLKSPVSNGHYHTDRWGMSAGVYPGVVRLSGNNRSSKEELKKRLLNRAKDEGYDYAYILRKKSGNKADELYQVDVKTGKEQLVRGGVINDLNMKSFKRVLGISDKEFVKNMTSGSFQSSFILPETILLGECEIVKDNNLSLVKPFIVPRPD</sequence>
<dbReference type="Proteomes" id="UP001205603">
    <property type="component" value="Unassembled WGS sequence"/>
</dbReference>
<keyword evidence="2" id="KW-1185">Reference proteome</keyword>
<dbReference type="RefSeq" id="WP_255025173.1">
    <property type="nucleotide sequence ID" value="NZ_JANDHW010000001.1"/>
</dbReference>
<dbReference type="InterPro" id="IPR036059">
    <property type="entry name" value="TldD/PmbA_sf"/>
</dbReference>
<accession>A0ABT1MG33</accession>
<comment type="caution">
    <text evidence="1">The sequence shown here is derived from an EMBL/GenBank/DDBJ whole genome shotgun (WGS) entry which is preliminary data.</text>
</comment>
<dbReference type="SUPFAM" id="SSF111283">
    <property type="entry name" value="Putative modulator of DNA gyrase, PmbA/TldD"/>
    <property type="match status" value="1"/>
</dbReference>
<dbReference type="EMBL" id="JANDHW010000001">
    <property type="protein sequence ID" value="MCP9610643.1"/>
    <property type="molecule type" value="Genomic_DNA"/>
</dbReference>
<organism evidence="1 2">
    <name type="scientific">Coprobacter tertius</name>
    <dbReference type="NCBI Taxonomy" id="2944915"/>
    <lineage>
        <taxon>Bacteria</taxon>
        <taxon>Pseudomonadati</taxon>
        <taxon>Bacteroidota</taxon>
        <taxon>Bacteroidia</taxon>
        <taxon>Bacteroidales</taxon>
        <taxon>Barnesiellaceae</taxon>
        <taxon>Coprobacter</taxon>
    </lineage>
</organism>